<name>I4YLA9_9HYPH</name>
<gene>
    <name evidence="2" type="ORF">MicloDRAFT_00054700</name>
</gene>
<dbReference type="PATRIC" id="fig|864069.3.peg.5878"/>
<organism evidence="2 3">
    <name type="scientific">Microvirga lotononidis</name>
    <dbReference type="NCBI Taxonomy" id="864069"/>
    <lineage>
        <taxon>Bacteria</taxon>
        <taxon>Pseudomonadati</taxon>
        <taxon>Pseudomonadota</taxon>
        <taxon>Alphaproteobacteria</taxon>
        <taxon>Hyphomicrobiales</taxon>
        <taxon>Methylobacteriaceae</taxon>
        <taxon>Microvirga</taxon>
    </lineage>
</organism>
<keyword evidence="3" id="KW-1185">Reference proteome</keyword>
<proteinExistence type="predicted"/>
<dbReference type="AlphaFoldDB" id="I4YLA9"/>
<accession>I4YLA9</accession>
<reference evidence="2 3" key="1">
    <citation type="submission" date="2012-02" db="EMBL/GenBank/DDBJ databases">
        <title>Improved High-Quality Draft sequence of Microvirga sp. WSM3557.</title>
        <authorList>
            <consortium name="US DOE Joint Genome Institute"/>
            <person name="Lucas S."/>
            <person name="Han J."/>
            <person name="Lapidus A."/>
            <person name="Cheng J.-F."/>
            <person name="Goodwin L."/>
            <person name="Pitluck S."/>
            <person name="Peters L."/>
            <person name="Zhang X."/>
            <person name="Detter J.C."/>
            <person name="Han C."/>
            <person name="Tapia R."/>
            <person name="Land M."/>
            <person name="Hauser L."/>
            <person name="Kyrpides N."/>
            <person name="Ivanova N."/>
            <person name="Pagani I."/>
            <person name="Brau L."/>
            <person name="Yates R."/>
            <person name="O'Hara G."/>
            <person name="Rui T."/>
            <person name="Howieson J."/>
            <person name="Reeve W."/>
            <person name="Woyke T."/>
        </authorList>
    </citation>
    <scope>NUCLEOTIDE SEQUENCE [LARGE SCALE GENOMIC DNA]</scope>
    <source>
        <strain evidence="2 3">WSM3557</strain>
    </source>
</reference>
<dbReference type="HOGENOM" id="CLU_3312792_0_0_5"/>
<evidence type="ECO:0000256" key="1">
    <source>
        <dbReference type="SAM" id="MobiDB-lite"/>
    </source>
</evidence>
<feature type="region of interest" description="Disordered" evidence="1">
    <location>
        <begin position="1"/>
        <end position="39"/>
    </location>
</feature>
<sequence precursor="true">MPPSFKAKADEVKTPPALRTPQKTKAPPHDLRQGPNISW</sequence>
<dbReference type="Proteomes" id="UP000003947">
    <property type="component" value="Unassembled WGS sequence"/>
</dbReference>
<evidence type="ECO:0000313" key="2">
    <source>
        <dbReference type="EMBL" id="EIM24751.1"/>
    </source>
</evidence>
<evidence type="ECO:0000313" key="3">
    <source>
        <dbReference type="Proteomes" id="UP000003947"/>
    </source>
</evidence>
<dbReference type="EMBL" id="JH660647">
    <property type="protein sequence ID" value="EIM24751.1"/>
    <property type="molecule type" value="Genomic_DNA"/>
</dbReference>
<protein>
    <submittedName>
        <fullName evidence="2">Uncharacterized protein</fullName>
    </submittedName>
</protein>